<keyword evidence="9 11" id="KW-0472">Membrane</keyword>
<dbReference type="InterPro" id="IPR013703">
    <property type="entry name" value="Peptidase_S49_N_proteobac"/>
</dbReference>
<feature type="transmembrane region" description="Helical" evidence="11">
    <location>
        <begin position="136"/>
        <end position="161"/>
    </location>
</feature>
<feature type="compositionally biased region" description="Basic and acidic residues" evidence="10">
    <location>
        <begin position="286"/>
        <end position="299"/>
    </location>
</feature>
<feature type="compositionally biased region" description="Gly residues" evidence="10">
    <location>
        <begin position="300"/>
        <end position="311"/>
    </location>
</feature>
<evidence type="ECO:0000256" key="2">
    <source>
        <dbReference type="ARBA" id="ARBA00008683"/>
    </source>
</evidence>
<feature type="domain" description="Peptidase S49" evidence="12">
    <location>
        <begin position="450"/>
        <end position="594"/>
    </location>
</feature>
<evidence type="ECO:0000259" key="13">
    <source>
        <dbReference type="Pfam" id="PF08496"/>
    </source>
</evidence>
<dbReference type="GO" id="GO:0004252">
    <property type="term" value="F:serine-type endopeptidase activity"/>
    <property type="evidence" value="ECO:0007669"/>
    <property type="project" value="InterPro"/>
</dbReference>
<feature type="non-terminal residue" evidence="14">
    <location>
        <position position="605"/>
    </location>
</feature>
<dbReference type="Gene3D" id="3.90.226.10">
    <property type="entry name" value="2-enoyl-CoA Hydratase, Chain A, domain 1"/>
    <property type="match status" value="1"/>
</dbReference>
<dbReference type="AlphaFoldDB" id="A0A061R219"/>
<evidence type="ECO:0000256" key="9">
    <source>
        <dbReference type="ARBA" id="ARBA00023136"/>
    </source>
</evidence>
<gene>
    <name evidence="14" type="ORF">TSPGSL018_17521</name>
</gene>
<dbReference type="PANTHER" id="PTHR42987:SF4">
    <property type="entry name" value="PROTEASE SOHB-RELATED"/>
    <property type="match status" value="1"/>
</dbReference>
<dbReference type="GO" id="GO:0006508">
    <property type="term" value="P:proteolysis"/>
    <property type="evidence" value="ECO:0007669"/>
    <property type="project" value="UniProtKB-KW"/>
</dbReference>
<reference evidence="14" key="1">
    <citation type="submission" date="2014-05" db="EMBL/GenBank/DDBJ databases">
        <title>The transcriptome of the halophilic microalga Tetraselmis sp. GSL018 isolated from the Great Salt Lake, Utah.</title>
        <authorList>
            <person name="Jinkerson R.E."/>
            <person name="D'Adamo S."/>
            <person name="Posewitz M.C."/>
        </authorList>
    </citation>
    <scope>NUCLEOTIDE SEQUENCE</scope>
    <source>
        <strain evidence="14">GSL018</strain>
    </source>
</reference>
<comment type="subcellular location">
    <subcellularLocation>
        <location evidence="1">Cell membrane</location>
    </subcellularLocation>
</comment>
<keyword evidence="7" id="KW-0720">Serine protease</keyword>
<evidence type="ECO:0000259" key="12">
    <source>
        <dbReference type="Pfam" id="PF01343"/>
    </source>
</evidence>
<dbReference type="InterPro" id="IPR002142">
    <property type="entry name" value="Peptidase_S49"/>
</dbReference>
<keyword evidence="4" id="KW-0645">Protease</keyword>
<accession>A0A061R219</accession>
<keyword evidence="3" id="KW-1003">Cell membrane</keyword>
<name>A0A061R219_9CHLO</name>
<evidence type="ECO:0000256" key="7">
    <source>
        <dbReference type="ARBA" id="ARBA00022825"/>
    </source>
</evidence>
<sequence length="605" mass="65957">MMYYSNKIGLLSSCSLPAILPNRECVRAILPCNSGLKLSLLRDRRLLKRSNSFAVPRCAQHTPRESPHSHSESEVRSKRLLPENSLAGDAAAAIGVFACLGNLLINGAANASVVVSQDVPASVDASSTLSDAGFQLLIYIAQTLISWGVPGAIGLFLVLIATSRSRRGKSQDDEDKIPAFLKQLQGKKSEGKPVEYLKIVPLNERLESYAYSVAKATASEAKANSQWRLTAYQKKFRDFLGELDDEAVAKVTKAEKEWRKEAQKSQKKLNEKARLLREVSIKKGELDAGRKEDRGDQKEGGGISSLMGGGGKLADLEKQQKQLQKDLTDAMVARGAADDKYLRSVSAVLKDTQRESLMELIKDQTAPGWEDAEEPSSLTPMNGDGKKNVFVLRFNGDVQASQVRNLRQEVTAVVKNASKDSGDEVLLILNTGGGTVTGYGLAAAQLARIKEAGLKLTICVEQVAASGGYMMACVADRLVASPFAVLGSIGVISELPNVYERLKREGVEFQTVTAGRFKRTLTPFKKPTEEDFNKQKEDIEQVLVLFKNFVSSQRPQLSIDEVATGETWFGPDAKARGLVDELKTVDDVLLEMMDAGANIFSVELK</sequence>
<evidence type="ECO:0000256" key="3">
    <source>
        <dbReference type="ARBA" id="ARBA00022475"/>
    </source>
</evidence>
<dbReference type="GO" id="GO:0005886">
    <property type="term" value="C:plasma membrane"/>
    <property type="evidence" value="ECO:0007669"/>
    <property type="project" value="UniProtKB-SubCell"/>
</dbReference>
<keyword evidence="5 11" id="KW-0812">Transmembrane</keyword>
<dbReference type="CDD" id="cd07023">
    <property type="entry name" value="S49_Sppa_N_C"/>
    <property type="match status" value="1"/>
</dbReference>
<evidence type="ECO:0000256" key="11">
    <source>
        <dbReference type="SAM" id="Phobius"/>
    </source>
</evidence>
<protein>
    <submittedName>
        <fullName evidence="14">Signal peptide peptidase 36k type</fullName>
    </submittedName>
</protein>
<evidence type="ECO:0000256" key="6">
    <source>
        <dbReference type="ARBA" id="ARBA00022801"/>
    </source>
</evidence>
<keyword evidence="6" id="KW-0378">Hydrolase</keyword>
<feature type="compositionally biased region" description="Basic and acidic residues" evidence="10">
    <location>
        <begin position="62"/>
        <end position="77"/>
    </location>
</feature>
<feature type="region of interest" description="Disordered" evidence="10">
    <location>
        <begin position="57"/>
        <end position="77"/>
    </location>
</feature>
<dbReference type="EMBL" id="GBEZ01022009">
    <property type="protein sequence ID" value="JAC64789.1"/>
    <property type="molecule type" value="Transcribed_RNA"/>
</dbReference>
<evidence type="ECO:0000256" key="8">
    <source>
        <dbReference type="ARBA" id="ARBA00022989"/>
    </source>
</evidence>
<dbReference type="PANTHER" id="PTHR42987">
    <property type="entry name" value="PEPTIDASE S49"/>
    <property type="match status" value="1"/>
</dbReference>
<organism evidence="14">
    <name type="scientific">Tetraselmis sp. GSL018</name>
    <dbReference type="NCBI Taxonomy" id="582737"/>
    <lineage>
        <taxon>Eukaryota</taxon>
        <taxon>Viridiplantae</taxon>
        <taxon>Chlorophyta</taxon>
        <taxon>core chlorophytes</taxon>
        <taxon>Chlorodendrophyceae</taxon>
        <taxon>Chlorodendrales</taxon>
        <taxon>Chlorodendraceae</taxon>
        <taxon>Tetraselmis</taxon>
    </lineage>
</organism>
<evidence type="ECO:0000313" key="14">
    <source>
        <dbReference type="EMBL" id="JAC64789.1"/>
    </source>
</evidence>
<dbReference type="Pfam" id="PF01343">
    <property type="entry name" value="Peptidase_S49"/>
    <property type="match status" value="1"/>
</dbReference>
<proteinExistence type="inferred from homology"/>
<feature type="region of interest" description="Disordered" evidence="10">
    <location>
        <begin position="286"/>
        <end position="311"/>
    </location>
</feature>
<evidence type="ECO:0000256" key="4">
    <source>
        <dbReference type="ARBA" id="ARBA00022670"/>
    </source>
</evidence>
<dbReference type="NCBIfam" id="NF008745">
    <property type="entry name" value="PRK11778.1"/>
    <property type="match status" value="1"/>
</dbReference>
<evidence type="ECO:0000256" key="10">
    <source>
        <dbReference type="SAM" id="MobiDB-lite"/>
    </source>
</evidence>
<evidence type="ECO:0000256" key="1">
    <source>
        <dbReference type="ARBA" id="ARBA00004236"/>
    </source>
</evidence>
<feature type="domain" description="Peptidase S49 N-terminal proteobacteria" evidence="13">
    <location>
        <begin position="315"/>
        <end position="446"/>
    </location>
</feature>
<dbReference type="Pfam" id="PF08496">
    <property type="entry name" value="Peptidase_S49_N"/>
    <property type="match status" value="1"/>
</dbReference>
<evidence type="ECO:0000256" key="5">
    <source>
        <dbReference type="ARBA" id="ARBA00022692"/>
    </source>
</evidence>
<comment type="similarity">
    <text evidence="2">Belongs to the peptidase S49 family.</text>
</comment>
<dbReference type="InterPro" id="IPR029045">
    <property type="entry name" value="ClpP/crotonase-like_dom_sf"/>
</dbReference>
<dbReference type="Gene3D" id="6.20.330.10">
    <property type="match status" value="1"/>
</dbReference>
<dbReference type="SUPFAM" id="SSF52096">
    <property type="entry name" value="ClpP/crotonase"/>
    <property type="match status" value="1"/>
</dbReference>
<dbReference type="InterPro" id="IPR047272">
    <property type="entry name" value="S49_SppA_C"/>
</dbReference>
<keyword evidence="8 11" id="KW-1133">Transmembrane helix</keyword>